<name>A0ACB8RMS2_9AGAM</name>
<gene>
    <name evidence="1" type="ORF">FA95DRAFT_129883</name>
</gene>
<keyword evidence="2" id="KW-1185">Reference proteome</keyword>
<reference evidence="1" key="1">
    <citation type="submission" date="2021-02" db="EMBL/GenBank/DDBJ databases">
        <authorList>
            <consortium name="DOE Joint Genome Institute"/>
            <person name="Ahrendt S."/>
            <person name="Looney B.P."/>
            <person name="Miyauchi S."/>
            <person name="Morin E."/>
            <person name="Drula E."/>
            <person name="Courty P.E."/>
            <person name="Chicoki N."/>
            <person name="Fauchery L."/>
            <person name="Kohler A."/>
            <person name="Kuo A."/>
            <person name="Labutti K."/>
            <person name="Pangilinan J."/>
            <person name="Lipzen A."/>
            <person name="Riley R."/>
            <person name="Andreopoulos W."/>
            <person name="He G."/>
            <person name="Johnson J."/>
            <person name="Barry K.W."/>
            <person name="Grigoriev I.V."/>
            <person name="Nagy L."/>
            <person name="Hibbett D."/>
            <person name="Henrissat B."/>
            <person name="Matheny P.B."/>
            <person name="Labbe J."/>
            <person name="Martin F."/>
        </authorList>
    </citation>
    <scope>NUCLEOTIDE SEQUENCE</scope>
    <source>
        <strain evidence="1">FP105234-sp</strain>
    </source>
</reference>
<evidence type="ECO:0000313" key="1">
    <source>
        <dbReference type="EMBL" id="KAI0045350.1"/>
    </source>
</evidence>
<sequence length="254" mass="29067">MSDRGESTATETEAAPPEQEERHEWQTHEKKYMDIQNSEGGVFIKRSVTRDEWWNNIYGTLIVPPMPLERIKNEAAAIEYIRTHTNIPVPIVRCSFEDRGCHYIVTDIVPGVQMAKLTESQKIVVLKEVEEHLATMRSIKSTTMGGFLGKACLPYRLAAMRIPLDELQTMRFKESVPYELVLCHNDLSQHNIMVDESTLKITAILDWEYAGFYPKEFEGTFYKRPGPSGALEGEVNDEELLLAMLEECKRKPGE</sequence>
<evidence type="ECO:0000313" key="2">
    <source>
        <dbReference type="Proteomes" id="UP000814033"/>
    </source>
</evidence>
<organism evidence="1 2">
    <name type="scientific">Auriscalpium vulgare</name>
    <dbReference type="NCBI Taxonomy" id="40419"/>
    <lineage>
        <taxon>Eukaryota</taxon>
        <taxon>Fungi</taxon>
        <taxon>Dikarya</taxon>
        <taxon>Basidiomycota</taxon>
        <taxon>Agaricomycotina</taxon>
        <taxon>Agaricomycetes</taxon>
        <taxon>Russulales</taxon>
        <taxon>Auriscalpiaceae</taxon>
        <taxon>Auriscalpium</taxon>
    </lineage>
</organism>
<dbReference type="Proteomes" id="UP000814033">
    <property type="component" value="Unassembled WGS sequence"/>
</dbReference>
<accession>A0ACB8RMS2</accession>
<proteinExistence type="predicted"/>
<reference evidence="1" key="2">
    <citation type="journal article" date="2022" name="New Phytol.">
        <title>Evolutionary transition to the ectomycorrhizal habit in the genomes of a hyperdiverse lineage of mushroom-forming fungi.</title>
        <authorList>
            <person name="Looney B."/>
            <person name="Miyauchi S."/>
            <person name="Morin E."/>
            <person name="Drula E."/>
            <person name="Courty P.E."/>
            <person name="Kohler A."/>
            <person name="Kuo A."/>
            <person name="LaButti K."/>
            <person name="Pangilinan J."/>
            <person name="Lipzen A."/>
            <person name="Riley R."/>
            <person name="Andreopoulos W."/>
            <person name="He G."/>
            <person name="Johnson J."/>
            <person name="Nolan M."/>
            <person name="Tritt A."/>
            <person name="Barry K.W."/>
            <person name="Grigoriev I.V."/>
            <person name="Nagy L.G."/>
            <person name="Hibbett D."/>
            <person name="Henrissat B."/>
            <person name="Matheny P.B."/>
            <person name="Labbe J."/>
            <person name="Martin F.M."/>
        </authorList>
    </citation>
    <scope>NUCLEOTIDE SEQUENCE</scope>
    <source>
        <strain evidence="1">FP105234-sp</strain>
    </source>
</reference>
<comment type="caution">
    <text evidence="1">The sequence shown here is derived from an EMBL/GenBank/DDBJ whole genome shotgun (WGS) entry which is preliminary data.</text>
</comment>
<protein>
    <submittedName>
        <fullName evidence="1">Uncharacterized protein</fullName>
    </submittedName>
</protein>
<dbReference type="EMBL" id="MU275954">
    <property type="protein sequence ID" value="KAI0045350.1"/>
    <property type="molecule type" value="Genomic_DNA"/>
</dbReference>